<evidence type="ECO:0000313" key="7">
    <source>
        <dbReference type="Proteomes" id="UP000077202"/>
    </source>
</evidence>
<organism evidence="6 7">
    <name type="scientific">Marchantia polymorpha subsp. ruderalis</name>
    <dbReference type="NCBI Taxonomy" id="1480154"/>
    <lineage>
        <taxon>Eukaryota</taxon>
        <taxon>Viridiplantae</taxon>
        <taxon>Streptophyta</taxon>
        <taxon>Embryophyta</taxon>
        <taxon>Marchantiophyta</taxon>
        <taxon>Marchantiopsida</taxon>
        <taxon>Marchantiidae</taxon>
        <taxon>Marchantiales</taxon>
        <taxon>Marchantiaceae</taxon>
        <taxon>Marchantia</taxon>
    </lineage>
</organism>
<evidence type="ECO:0000313" key="6">
    <source>
        <dbReference type="EMBL" id="OAE27777.1"/>
    </source>
</evidence>
<feature type="compositionally biased region" description="Acidic residues" evidence="4">
    <location>
        <begin position="401"/>
        <end position="412"/>
    </location>
</feature>
<accession>A0A176W410</accession>
<dbReference type="Gene3D" id="3.40.1190.20">
    <property type="match status" value="1"/>
</dbReference>
<evidence type="ECO:0000256" key="3">
    <source>
        <dbReference type="ARBA" id="ARBA00022777"/>
    </source>
</evidence>
<evidence type="ECO:0000259" key="5">
    <source>
        <dbReference type="Pfam" id="PF00294"/>
    </source>
</evidence>
<comment type="caution">
    <text evidence="6">The sequence shown here is derived from an EMBL/GenBank/DDBJ whole genome shotgun (WGS) entry which is preliminary data.</text>
</comment>
<dbReference type="InterPro" id="IPR029056">
    <property type="entry name" value="Ribokinase-like"/>
</dbReference>
<sequence>MGRPVPLQPKGRPVVVGLQPVALIDHVARVDWSLLQDIPGERGGSLRVTEEEVVRILEEVKEHTIPTPGSEVIKVLAGGSVANTIRGLSGGLKVPCSIVGARGDDDLGQMFQQNLEQAGVDLSSLRVSSGSTGQCVCLVDEDGNRTMRPCLSDASHLRAEEITRDDFKGAKWVVLNGYGFYWPDLTEKAVELAKQEGARVALDLASFEVVRRSRPRLLKLLESHKIDLCFANEDEARELMKSEGLESPEECLEFLGNFVETAVVMLGPKGCIARHGKEVTRVAAIQGIKAIDTTGAGDLFACGFLYGMINGLSLEACCKVGCCTGAGVVLGLGGEIDSAAWDWVYTQLQQHHLPVRENIIKSSQMLRQESPQLIFMPSSILFMDICGQKSATTKTGFDNPQDIDSDADPQPN</sequence>
<keyword evidence="7" id="KW-1185">Reference proteome</keyword>
<evidence type="ECO:0000256" key="1">
    <source>
        <dbReference type="ARBA" id="ARBA00010688"/>
    </source>
</evidence>
<comment type="similarity">
    <text evidence="1">Belongs to the carbohydrate kinase PfkB family.</text>
</comment>
<feature type="domain" description="Carbohydrate kinase PfkB" evidence="5">
    <location>
        <begin position="75"/>
        <end position="333"/>
    </location>
</feature>
<dbReference type="InterPro" id="IPR011611">
    <property type="entry name" value="PfkB_dom"/>
</dbReference>
<dbReference type="InterPro" id="IPR052700">
    <property type="entry name" value="Carb_kinase_PfkB-like"/>
</dbReference>
<dbReference type="EMBL" id="LVLJ01001832">
    <property type="protein sequence ID" value="OAE27777.1"/>
    <property type="molecule type" value="Genomic_DNA"/>
</dbReference>
<dbReference type="Pfam" id="PF00294">
    <property type="entry name" value="PfkB"/>
    <property type="match status" value="1"/>
</dbReference>
<dbReference type="GO" id="GO:0016301">
    <property type="term" value="F:kinase activity"/>
    <property type="evidence" value="ECO:0007669"/>
    <property type="project" value="UniProtKB-KW"/>
</dbReference>
<keyword evidence="2" id="KW-0808">Transferase</keyword>
<evidence type="ECO:0000256" key="4">
    <source>
        <dbReference type="SAM" id="MobiDB-lite"/>
    </source>
</evidence>
<keyword evidence="3" id="KW-0418">Kinase</keyword>
<gene>
    <name evidence="6" type="ORF">AXG93_2167s1060</name>
</gene>
<dbReference type="SUPFAM" id="SSF53613">
    <property type="entry name" value="Ribokinase-like"/>
    <property type="match status" value="1"/>
</dbReference>
<evidence type="ECO:0000256" key="2">
    <source>
        <dbReference type="ARBA" id="ARBA00022679"/>
    </source>
</evidence>
<dbReference type="CDD" id="cd01168">
    <property type="entry name" value="adenosine_kinase"/>
    <property type="match status" value="1"/>
</dbReference>
<protein>
    <recommendedName>
        <fullName evidence="5">Carbohydrate kinase PfkB domain-containing protein</fullName>
    </recommendedName>
</protein>
<dbReference type="Proteomes" id="UP000077202">
    <property type="component" value="Unassembled WGS sequence"/>
</dbReference>
<dbReference type="AlphaFoldDB" id="A0A176W410"/>
<name>A0A176W410_MARPO</name>
<reference evidence="6" key="1">
    <citation type="submission" date="2016-03" db="EMBL/GenBank/DDBJ databases">
        <title>Mechanisms controlling the formation of the plant cell surface in tip-growing cells are functionally conserved among land plants.</title>
        <authorList>
            <person name="Honkanen S."/>
            <person name="Jones V.A."/>
            <person name="Morieri G."/>
            <person name="Champion C."/>
            <person name="Hetherington A.J."/>
            <person name="Kelly S."/>
            <person name="Saint-Marcoux D."/>
            <person name="Proust H."/>
            <person name="Prescott H."/>
            <person name="Dolan L."/>
        </authorList>
    </citation>
    <scope>NUCLEOTIDE SEQUENCE [LARGE SCALE GENOMIC DNA]</scope>
    <source>
        <tissue evidence="6">Whole gametophyte</tissue>
    </source>
</reference>
<dbReference type="PANTHER" id="PTHR43320:SF1">
    <property type="entry name" value="OS01G0105900 PROTEIN"/>
    <property type="match status" value="1"/>
</dbReference>
<dbReference type="PANTHER" id="PTHR43320">
    <property type="entry name" value="SUGAR KINASE"/>
    <property type="match status" value="1"/>
</dbReference>
<feature type="region of interest" description="Disordered" evidence="4">
    <location>
        <begin position="393"/>
        <end position="412"/>
    </location>
</feature>
<proteinExistence type="inferred from homology"/>